<dbReference type="PANTHER" id="PTHR43358">
    <property type="entry name" value="ALPHA/BETA-HYDROLASE"/>
    <property type="match status" value="1"/>
</dbReference>
<dbReference type="Pfam" id="PF02129">
    <property type="entry name" value="Peptidase_S15"/>
    <property type="match status" value="1"/>
</dbReference>
<gene>
    <name evidence="4" type="ORF">Q5741_17905</name>
</gene>
<dbReference type="PANTHER" id="PTHR43358:SF4">
    <property type="entry name" value="ALPHA_BETA HYDROLASE FOLD-1 DOMAIN-CONTAINING PROTEIN"/>
    <property type="match status" value="1"/>
</dbReference>
<feature type="domain" description="Xaa-Pro dipeptidyl-peptidase-like" evidence="3">
    <location>
        <begin position="68"/>
        <end position="197"/>
    </location>
</feature>
<dbReference type="SUPFAM" id="SSF53474">
    <property type="entry name" value="alpha/beta-Hydrolases"/>
    <property type="match status" value="1"/>
</dbReference>
<dbReference type="GO" id="GO:0016787">
    <property type="term" value="F:hydrolase activity"/>
    <property type="evidence" value="ECO:0007669"/>
    <property type="project" value="UniProtKB-KW"/>
</dbReference>
<evidence type="ECO:0000313" key="4">
    <source>
        <dbReference type="EMBL" id="MDO7908279.1"/>
    </source>
</evidence>
<evidence type="ECO:0000256" key="2">
    <source>
        <dbReference type="SAM" id="Phobius"/>
    </source>
</evidence>
<feature type="region of interest" description="Disordered" evidence="1">
    <location>
        <begin position="306"/>
        <end position="338"/>
    </location>
</feature>
<reference evidence="4 5" key="1">
    <citation type="submission" date="2023-07" db="EMBL/GenBank/DDBJ databases">
        <title>Paenibacillus sp. JX-17 nov. isolated from soil.</title>
        <authorList>
            <person name="Wan Y."/>
            <person name="Liu B."/>
        </authorList>
    </citation>
    <scope>NUCLEOTIDE SEQUENCE [LARGE SCALE GENOMIC DNA]</scope>
    <source>
        <strain evidence="4 5">JX-17</strain>
    </source>
</reference>
<evidence type="ECO:0000313" key="5">
    <source>
        <dbReference type="Proteomes" id="UP001240171"/>
    </source>
</evidence>
<sequence length="338" mass="38129">MLYWITAAVLCFPLLVIASITGIAFRLMVQMKVQTEDRIFRVVEQQGQYRRRQYTELHKKSVSVTSRDGLKLHGVLVEPFPGSGRWMIIVHGYTASHAASAQFADMFIEKGFNILLIDQRRHGKSEGRFTTYGFHEKYDVDAWVHWLLGSRGSAIDIGLHGLSLGGGTVLEYLAIAHPSVRFVIADCPYSDLTELMAYQMTVLNHIPARPFLQLVNARIYRRAGFRLEDVSPIRAVRSSRLPVLFIHGTADTYVPTWMSEAMYEVKPEPKRLFLVEGGLHANAYTAAPVPYRLEVQSFVDQVMTMDRPESASESRQPQESMNRMKNALLPAAASLPDA</sequence>
<comment type="caution">
    <text evidence="4">The sequence shown here is derived from an EMBL/GenBank/DDBJ whole genome shotgun (WGS) entry which is preliminary data.</text>
</comment>
<dbReference type="InterPro" id="IPR029058">
    <property type="entry name" value="AB_hydrolase_fold"/>
</dbReference>
<dbReference type="EMBL" id="JAUQTB010000014">
    <property type="protein sequence ID" value="MDO7908279.1"/>
    <property type="molecule type" value="Genomic_DNA"/>
</dbReference>
<proteinExistence type="predicted"/>
<keyword evidence="4" id="KW-0378">Hydrolase</keyword>
<dbReference type="Proteomes" id="UP001240171">
    <property type="component" value="Unassembled WGS sequence"/>
</dbReference>
<evidence type="ECO:0000256" key="1">
    <source>
        <dbReference type="SAM" id="MobiDB-lite"/>
    </source>
</evidence>
<keyword evidence="5" id="KW-1185">Reference proteome</keyword>
<dbReference type="RefSeq" id="WP_305025496.1">
    <property type="nucleotide sequence ID" value="NZ_JAUQTB010000014.1"/>
</dbReference>
<dbReference type="InterPro" id="IPR000383">
    <property type="entry name" value="Xaa-Pro-like_dom"/>
</dbReference>
<protein>
    <submittedName>
        <fullName evidence="4">Alpha/beta hydrolase</fullName>
    </submittedName>
</protein>
<keyword evidence="2" id="KW-0472">Membrane</keyword>
<keyword evidence="2" id="KW-1133">Transmembrane helix</keyword>
<feature type="compositionally biased region" description="Low complexity" evidence="1">
    <location>
        <begin position="327"/>
        <end position="338"/>
    </location>
</feature>
<evidence type="ECO:0000259" key="3">
    <source>
        <dbReference type="Pfam" id="PF02129"/>
    </source>
</evidence>
<keyword evidence="2" id="KW-0812">Transmembrane</keyword>
<accession>A0ABT9CG65</accession>
<organism evidence="4 5">
    <name type="scientific">Paenibacillus lacisoli</name>
    <dbReference type="NCBI Taxonomy" id="3064525"/>
    <lineage>
        <taxon>Bacteria</taxon>
        <taxon>Bacillati</taxon>
        <taxon>Bacillota</taxon>
        <taxon>Bacilli</taxon>
        <taxon>Bacillales</taxon>
        <taxon>Paenibacillaceae</taxon>
        <taxon>Paenibacillus</taxon>
    </lineage>
</organism>
<feature type="compositionally biased region" description="Polar residues" evidence="1">
    <location>
        <begin position="313"/>
        <end position="323"/>
    </location>
</feature>
<name>A0ABT9CG65_9BACL</name>
<dbReference type="InterPro" id="IPR052920">
    <property type="entry name" value="DNA-binding_regulatory"/>
</dbReference>
<dbReference type="Gene3D" id="3.40.50.1820">
    <property type="entry name" value="alpha/beta hydrolase"/>
    <property type="match status" value="1"/>
</dbReference>
<feature type="transmembrane region" description="Helical" evidence="2">
    <location>
        <begin position="6"/>
        <end position="29"/>
    </location>
</feature>